<dbReference type="InterPro" id="IPR049503">
    <property type="entry name" value="AbiJ_NTD4"/>
</dbReference>
<protein>
    <recommendedName>
        <fullName evidence="1">HEPN AbiJ-N-terminal domain-containing protein</fullName>
    </recommendedName>
</protein>
<gene>
    <name evidence="2" type="ORF">KK083_25590</name>
</gene>
<name>A0AAP2DPW4_9BACT</name>
<evidence type="ECO:0000259" key="1">
    <source>
        <dbReference type="Pfam" id="PF18863"/>
    </source>
</evidence>
<dbReference type="RefSeq" id="WP_254168790.1">
    <property type="nucleotide sequence ID" value="NZ_JAHESF010000038.1"/>
</dbReference>
<keyword evidence="3" id="KW-1185">Reference proteome</keyword>
<organism evidence="2 3">
    <name type="scientific">Chryseosolibacter histidini</name>
    <dbReference type="NCBI Taxonomy" id="2782349"/>
    <lineage>
        <taxon>Bacteria</taxon>
        <taxon>Pseudomonadati</taxon>
        <taxon>Bacteroidota</taxon>
        <taxon>Cytophagia</taxon>
        <taxon>Cytophagales</taxon>
        <taxon>Chryseotaleaceae</taxon>
        <taxon>Chryseosolibacter</taxon>
    </lineage>
</organism>
<feature type="domain" description="HEPN AbiJ-N-terminal" evidence="1">
    <location>
        <begin position="1"/>
        <end position="151"/>
    </location>
</feature>
<dbReference type="AlphaFoldDB" id="A0AAP2DPW4"/>
<proteinExistence type="predicted"/>
<dbReference type="Proteomes" id="UP001319200">
    <property type="component" value="Unassembled WGS sequence"/>
</dbReference>
<evidence type="ECO:0000313" key="3">
    <source>
        <dbReference type="Proteomes" id="UP001319200"/>
    </source>
</evidence>
<reference evidence="2 3" key="1">
    <citation type="submission" date="2021-05" db="EMBL/GenBank/DDBJ databases">
        <title>A Polyphasic approach of four new species of the genus Ohtaekwangia: Ohtaekwangia histidinii sp. nov., Ohtaekwangia cretensis sp. nov., Ohtaekwangia indiensis sp. nov., Ohtaekwangia reichenbachii sp. nov. from diverse environment.</title>
        <authorList>
            <person name="Octaviana S."/>
        </authorList>
    </citation>
    <scope>NUCLEOTIDE SEQUENCE [LARGE SCALE GENOMIC DNA]</scope>
    <source>
        <strain evidence="2 3">PWU4</strain>
    </source>
</reference>
<evidence type="ECO:0000313" key="2">
    <source>
        <dbReference type="EMBL" id="MBT1700286.1"/>
    </source>
</evidence>
<comment type="caution">
    <text evidence="2">The sequence shown here is derived from an EMBL/GenBank/DDBJ whole genome shotgun (WGS) entry which is preliminary data.</text>
</comment>
<accession>A0AAP2DPW4</accession>
<sequence length="281" mass="32370">MKFSERIGKKQPRVNIQLDSMDDELRNGIWNVLTAYIIDPMKTRHELQYSEFRGLIEHLWFSFFKQPMDQIPRFTEIIADNLRKRFFKWDYLEVYDFIDFLVASDIPNGREFADSMNFILKREFSGYRFVNGQLSPITNEGEILEIEKAISSTSQPRLKGVNIHLSEALNKLSDKKSPDYRNSIKESISAVEALCQLIAGDKKTELGKALKELKETITIHGALEQGFIKIYGYTSDGDGIRHAMLEESNLDQEDALFMLVSCSAFINYLQTKAMKAGKLIE</sequence>
<dbReference type="EMBL" id="JAHESF010000038">
    <property type="protein sequence ID" value="MBT1700286.1"/>
    <property type="molecule type" value="Genomic_DNA"/>
</dbReference>
<dbReference type="Pfam" id="PF18863">
    <property type="entry name" value="AbiJ_NTD4"/>
    <property type="match status" value="1"/>
</dbReference>